<sequence length="190" mass="20701">MSAETDGRRAKGERRRRAIIDAALRVVARDGVAAISHRVVAREAEVPPASIAYYFDGIDELLVAALLDGVDALVADVDALRERVDDPEDWPGAVADLLVAMVRDHRERTIAEYELYLLAARRPALRPAARRWIDVASGYFGDACGGDPVAVRVLLAAVDGFLVQALIADEPPDPEALHQSLRAIMRLRDG</sequence>
<evidence type="ECO:0000259" key="3">
    <source>
        <dbReference type="PROSITE" id="PS50977"/>
    </source>
</evidence>
<dbReference type="SUPFAM" id="SSF46689">
    <property type="entry name" value="Homeodomain-like"/>
    <property type="match status" value="1"/>
</dbReference>
<dbReference type="Proteomes" id="UP001564626">
    <property type="component" value="Unassembled WGS sequence"/>
</dbReference>
<keyword evidence="5" id="KW-1185">Reference proteome</keyword>
<name>A0ABV4CT14_9PSEU</name>
<keyword evidence="1 2" id="KW-0238">DNA-binding</keyword>
<feature type="domain" description="HTH tetR-type" evidence="3">
    <location>
        <begin position="13"/>
        <end position="73"/>
    </location>
</feature>
<organism evidence="4 5">
    <name type="scientific">Saccharopolyspora cebuensis</name>
    <dbReference type="NCBI Taxonomy" id="418759"/>
    <lineage>
        <taxon>Bacteria</taxon>
        <taxon>Bacillati</taxon>
        <taxon>Actinomycetota</taxon>
        <taxon>Actinomycetes</taxon>
        <taxon>Pseudonocardiales</taxon>
        <taxon>Pseudonocardiaceae</taxon>
        <taxon>Saccharopolyspora</taxon>
    </lineage>
</organism>
<dbReference type="PANTHER" id="PTHR30055:SF231">
    <property type="entry name" value="TRANSCRIPTIONAL REGULATORY PROTEIN (PROBABLY DEOR-FAMILY)-RELATED"/>
    <property type="match status" value="1"/>
</dbReference>
<accession>A0ABV4CT14</accession>
<comment type="caution">
    <text evidence="4">The sequence shown here is derived from an EMBL/GenBank/DDBJ whole genome shotgun (WGS) entry which is preliminary data.</text>
</comment>
<dbReference type="InterPro" id="IPR050109">
    <property type="entry name" value="HTH-type_TetR-like_transc_reg"/>
</dbReference>
<dbReference type="Pfam" id="PF17940">
    <property type="entry name" value="TetR_C_31"/>
    <property type="match status" value="1"/>
</dbReference>
<evidence type="ECO:0000256" key="1">
    <source>
        <dbReference type="ARBA" id="ARBA00023125"/>
    </source>
</evidence>
<dbReference type="PROSITE" id="PS50977">
    <property type="entry name" value="HTH_TETR_2"/>
    <property type="match status" value="1"/>
</dbReference>
<dbReference type="PANTHER" id="PTHR30055">
    <property type="entry name" value="HTH-TYPE TRANSCRIPTIONAL REGULATOR RUTR"/>
    <property type="match status" value="1"/>
</dbReference>
<reference evidence="4 5" key="1">
    <citation type="submission" date="2024-08" db="EMBL/GenBank/DDBJ databases">
        <title>Genome mining of Saccharopolyspora cebuensis PGLac3 from Nigerian medicinal plant.</title>
        <authorList>
            <person name="Ezeobiora C.E."/>
            <person name="Igbokwe N.H."/>
            <person name="Amin D.H."/>
            <person name="Mendie U.E."/>
        </authorList>
    </citation>
    <scope>NUCLEOTIDE SEQUENCE [LARGE SCALE GENOMIC DNA]</scope>
    <source>
        <strain evidence="4 5">PGLac3</strain>
    </source>
</reference>
<evidence type="ECO:0000313" key="5">
    <source>
        <dbReference type="Proteomes" id="UP001564626"/>
    </source>
</evidence>
<protein>
    <submittedName>
        <fullName evidence="4">TetR/AcrR family transcriptional regulator</fullName>
    </submittedName>
</protein>
<evidence type="ECO:0000313" key="4">
    <source>
        <dbReference type="EMBL" id="MEY8043653.1"/>
    </source>
</evidence>
<dbReference type="InterPro" id="IPR009057">
    <property type="entry name" value="Homeodomain-like_sf"/>
</dbReference>
<dbReference type="Pfam" id="PF00440">
    <property type="entry name" value="TetR_N"/>
    <property type="match status" value="1"/>
</dbReference>
<gene>
    <name evidence="4" type="ORF">AB8O55_29970</name>
</gene>
<dbReference type="InterPro" id="IPR001647">
    <property type="entry name" value="HTH_TetR"/>
</dbReference>
<dbReference type="RefSeq" id="WP_345360378.1">
    <property type="nucleotide sequence ID" value="NZ_BAABII010000004.1"/>
</dbReference>
<evidence type="ECO:0000256" key="2">
    <source>
        <dbReference type="PROSITE-ProRule" id="PRU00335"/>
    </source>
</evidence>
<dbReference type="EMBL" id="JBGEHV010000119">
    <property type="protein sequence ID" value="MEY8043653.1"/>
    <property type="molecule type" value="Genomic_DNA"/>
</dbReference>
<feature type="DNA-binding region" description="H-T-H motif" evidence="2">
    <location>
        <begin position="36"/>
        <end position="55"/>
    </location>
</feature>
<proteinExistence type="predicted"/>
<dbReference type="InterPro" id="IPR041583">
    <property type="entry name" value="TetR_C_31"/>
</dbReference>
<dbReference type="Gene3D" id="1.10.357.10">
    <property type="entry name" value="Tetracycline Repressor, domain 2"/>
    <property type="match status" value="1"/>
</dbReference>